<feature type="transmembrane region" description="Helical" evidence="6">
    <location>
        <begin position="349"/>
        <end position="368"/>
    </location>
</feature>
<evidence type="ECO:0000256" key="4">
    <source>
        <dbReference type="ARBA" id="ARBA00023136"/>
    </source>
</evidence>
<dbReference type="AlphaFoldDB" id="A0A916N468"/>
<evidence type="ECO:0000259" key="7">
    <source>
        <dbReference type="PROSITE" id="PS50850"/>
    </source>
</evidence>
<evidence type="ECO:0000313" key="8">
    <source>
        <dbReference type="EMBL" id="CAG2140961.1"/>
    </source>
</evidence>
<feature type="transmembrane region" description="Helical" evidence="6">
    <location>
        <begin position="167"/>
        <end position="186"/>
    </location>
</feature>
<dbReference type="Gene3D" id="1.20.1250.20">
    <property type="entry name" value="MFS general substrate transporter like domains"/>
    <property type="match status" value="2"/>
</dbReference>
<dbReference type="Proteomes" id="UP000672934">
    <property type="component" value="Unassembled WGS sequence"/>
</dbReference>
<evidence type="ECO:0000256" key="6">
    <source>
        <dbReference type="SAM" id="Phobius"/>
    </source>
</evidence>
<keyword evidence="2 6" id="KW-0812">Transmembrane</keyword>
<protein>
    <submittedName>
        <fullName evidence="8">Metabolite transport protein YjhB</fullName>
    </submittedName>
</protein>
<evidence type="ECO:0000256" key="2">
    <source>
        <dbReference type="ARBA" id="ARBA00022692"/>
    </source>
</evidence>
<dbReference type="PANTHER" id="PTHR23508:SF10">
    <property type="entry name" value="CARBOXYLIC ACID TRANSPORTER PROTEIN HOMOLOG"/>
    <property type="match status" value="1"/>
</dbReference>
<feature type="transmembrane region" description="Helical" evidence="6">
    <location>
        <begin position="380"/>
        <end position="399"/>
    </location>
</feature>
<dbReference type="FunFam" id="1.20.1250.20:FF:000253">
    <property type="entry name" value="Transporter, major facilitator family"/>
    <property type="match status" value="1"/>
</dbReference>
<dbReference type="RefSeq" id="WP_211947391.1">
    <property type="nucleotide sequence ID" value="NZ_CAJPUY010000007.1"/>
</dbReference>
<dbReference type="PROSITE" id="PS00216">
    <property type="entry name" value="SUGAR_TRANSPORT_1"/>
    <property type="match status" value="1"/>
</dbReference>
<dbReference type="PANTHER" id="PTHR23508">
    <property type="entry name" value="CARBOXYLIC ACID TRANSPORTER PROTEIN HOMOLOG"/>
    <property type="match status" value="1"/>
</dbReference>
<dbReference type="CDD" id="cd17371">
    <property type="entry name" value="MFS_MucK"/>
    <property type="match status" value="1"/>
</dbReference>
<dbReference type="GO" id="GO:0046943">
    <property type="term" value="F:carboxylic acid transmembrane transporter activity"/>
    <property type="evidence" value="ECO:0007669"/>
    <property type="project" value="TreeGrafter"/>
</dbReference>
<keyword evidence="3 6" id="KW-1133">Transmembrane helix</keyword>
<accession>A0A916N468</accession>
<keyword evidence="9" id="KW-1185">Reference proteome</keyword>
<evidence type="ECO:0000256" key="1">
    <source>
        <dbReference type="ARBA" id="ARBA00004141"/>
    </source>
</evidence>
<reference evidence="8" key="1">
    <citation type="submission" date="2021-03" db="EMBL/GenBank/DDBJ databases">
        <authorList>
            <person name="Peeters C."/>
        </authorList>
    </citation>
    <scope>NUCLEOTIDE SEQUENCE</scope>
    <source>
        <strain evidence="8">LMG 31506</strain>
    </source>
</reference>
<name>A0A916N468_9BURK</name>
<sequence>MWLKETNREERKTLFAAFVGYGVDAFDYMIYTFMIPTFILVWGMSKAEAGYIATGALISSALGGWLAGILADKYGRVRILQLTVLWFSLFTFLSGFTQSPEQLFITRMLQGLGFGGEWSVGSVLIAEMIRARHRGKAVGLVQSSWAVGWGISAIAFWAVYALVDQQYAWRVLFWLGALPALFILYIRRNISEPEVYRETKAKLARTGESNSFMLIFKPGVLGITVMASLLATGMQGAYYSVTTWLPTYLKMERNLSVLNTSGYLMVLIAGSFAGYLTSAWLSDRLGRRRCFMLFAVSAAVLVTCYTQLPITDAAMMVLGFPLGFFLSGIFSGMGAYLTELFPSHIRGSGQGFCYNFGRAVGAVFPAMIGHMSSSMPLGTAIGYLAAGAYSLVVIACLLLPETQGRELNNDPQTADPLAMPAGRGQIAEQ</sequence>
<keyword evidence="4 6" id="KW-0472">Membrane</keyword>
<dbReference type="PROSITE" id="PS00217">
    <property type="entry name" value="SUGAR_TRANSPORT_2"/>
    <property type="match status" value="1"/>
</dbReference>
<dbReference type="Pfam" id="PF07690">
    <property type="entry name" value="MFS_1"/>
    <property type="match status" value="1"/>
</dbReference>
<feature type="transmembrane region" description="Helical" evidence="6">
    <location>
        <begin position="138"/>
        <end position="161"/>
    </location>
</feature>
<feature type="transmembrane region" description="Helical" evidence="6">
    <location>
        <begin position="77"/>
        <end position="96"/>
    </location>
</feature>
<feature type="domain" description="Major facilitator superfamily (MFS) profile" evidence="7">
    <location>
        <begin position="13"/>
        <end position="403"/>
    </location>
</feature>
<feature type="transmembrane region" description="Helical" evidence="6">
    <location>
        <begin position="290"/>
        <end position="308"/>
    </location>
</feature>
<comment type="caution">
    <text evidence="8">The sequence shown here is derived from an EMBL/GenBank/DDBJ whole genome shotgun (WGS) entry which is preliminary data.</text>
</comment>
<evidence type="ECO:0000256" key="5">
    <source>
        <dbReference type="SAM" id="MobiDB-lite"/>
    </source>
</evidence>
<feature type="transmembrane region" description="Helical" evidence="6">
    <location>
        <begin position="21"/>
        <end position="43"/>
    </location>
</feature>
<feature type="transmembrane region" description="Helical" evidence="6">
    <location>
        <begin position="108"/>
        <end position="126"/>
    </location>
</feature>
<feature type="transmembrane region" description="Helical" evidence="6">
    <location>
        <begin position="314"/>
        <end position="337"/>
    </location>
</feature>
<evidence type="ECO:0000313" key="9">
    <source>
        <dbReference type="Proteomes" id="UP000672934"/>
    </source>
</evidence>
<dbReference type="PROSITE" id="PS50850">
    <property type="entry name" value="MFS"/>
    <property type="match status" value="1"/>
</dbReference>
<dbReference type="InterPro" id="IPR011701">
    <property type="entry name" value="MFS"/>
</dbReference>
<feature type="transmembrane region" description="Helical" evidence="6">
    <location>
        <begin position="49"/>
        <end position="70"/>
    </location>
</feature>
<dbReference type="InterPro" id="IPR036259">
    <property type="entry name" value="MFS_trans_sf"/>
</dbReference>
<gene>
    <name evidence="8" type="primary">yjhB_1</name>
    <name evidence="8" type="ORF">LMG31506_02436</name>
</gene>
<evidence type="ECO:0000256" key="3">
    <source>
        <dbReference type="ARBA" id="ARBA00022989"/>
    </source>
</evidence>
<feature type="transmembrane region" description="Helical" evidence="6">
    <location>
        <begin position="261"/>
        <end position="281"/>
    </location>
</feature>
<feature type="transmembrane region" description="Helical" evidence="6">
    <location>
        <begin position="220"/>
        <end position="241"/>
    </location>
</feature>
<dbReference type="GO" id="GO:0005886">
    <property type="term" value="C:plasma membrane"/>
    <property type="evidence" value="ECO:0007669"/>
    <property type="project" value="TreeGrafter"/>
</dbReference>
<feature type="region of interest" description="Disordered" evidence="5">
    <location>
        <begin position="407"/>
        <end position="429"/>
    </location>
</feature>
<dbReference type="InterPro" id="IPR020846">
    <property type="entry name" value="MFS_dom"/>
</dbReference>
<proteinExistence type="predicted"/>
<dbReference type="InterPro" id="IPR005829">
    <property type="entry name" value="Sugar_transporter_CS"/>
</dbReference>
<comment type="subcellular location">
    <subcellularLocation>
        <location evidence="1">Membrane</location>
        <topology evidence="1">Multi-pass membrane protein</topology>
    </subcellularLocation>
</comment>
<dbReference type="EMBL" id="CAJPUY010000007">
    <property type="protein sequence ID" value="CAG2140961.1"/>
    <property type="molecule type" value="Genomic_DNA"/>
</dbReference>
<dbReference type="SUPFAM" id="SSF103473">
    <property type="entry name" value="MFS general substrate transporter"/>
    <property type="match status" value="1"/>
</dbReference>
<organism evidence="8 9">
    <name type="scientific">Cupriavidus yeoncheonensis</name>
    <dbReference type="NCBI Taxonomy" id="1462994"/>
    <lineage>
        <taxon>Bacteria</taxon>
        <taxon>Pseudomonadati</taxon>
        <taxon>Pseudomonadota</taxon>
        <taxon>Betaproteobacteria</taxon>
        <taxon>Burkholderiales</taxon>
        <taxon>Burkholderiaceae</taxon>
        <taxon>Cupriavidus</taxon>
    </lineage>
</organism>